<organism evidence="1 2">
    <name type="scientific">Selenomonas montiformis</name>
    <dbReference type="NCBI Taxonomy" id="2652285"/>
    <lineage>
        <taxon>Bacteria</taxon>
        <taxon>Bacillati</taxon>
        <taxon>Bacillota</taxon>
        <taxon>Negativicutes</taxon>
        <taxon>Selenomonadales</taxon>
        <taxon>Selenomonadaceae</taxon>
        <taxon>Selenomonas</taxon>
    </lineage>
</organism>
<proteinExistence type="predicted"/>
<dbReference type="InterPro" id="IPR029063">
    <property type="entry name" value="SAM-dependent_MTases_sf"/>
</dbReference>
<comment type="caution">
    <text evidence="1">The sequence shown here is derived from an EMBL/GenBank/DDBJ whole genome shotgun (WGS) entry which is preliminary data.</text>
</comment>
<gene>
    <name evidence="1" type="ORF">FYJ78_07630</name>
</gene>
<dbReference type="Gene3D" id="3.40.50.150">
    <property type="entry name" value="Vaccinia Virus protein VP39"/>
    <property type="match status" value="1"/>
</dbReference>
<reference evidence="1 2" key="1">
    <citation type="submission" date="2019-08" db="EMBL/GenBank/DDBJ databases">
        <title>In-depth cultivation of the pig gut microbiome towards novel bacterial diversity and tailored functional studies.</title>
        <authorList>
            <person name="Wylensek D."/>
            <person name="Hitch T.C.A."/>
            <person name="Clavel T."/>
        </authorList>
    </citation>
    <scope>NUCLEOTIDE SEQUENCE [LARGE SCALE GENOMIC DNA]</scope>
    <source>
        <strain evidence="2">WCA-380-WT-3B3</strain>
    </source>
</reference>
<dbReference type="Proteomes" id="UP000430222">
    <property type="component" value="Unassembled WGS sequence"/>
</dbReference>
<keyword evidence="2" id="KW-1185">Reference proteome</keyword>
<sequence>MAEKIKPELLGFLRPSGLRIRILVVESLYYLPELRRMFPRAEILAAAAESDAMDGYEGLEAAFSCVDYRQERLPFEPESLDYILSDLTLEQAGNPQDIAAGFSTFLKQTGSFLTSFRNIRHWSVLEELMDGHYYHVAARLYAKTEFERLLYASYYKNVTVRPQRRRADSDIVEKLMAAGFANIHDDIDTEFWLVKADRSMPEMALLKSMYTKEQRKALAEYLHRIEYDVDAAQQSRDFWAFYEEAGLFPDYVASFVKQAVFHPSWFFRRLRMESGEECETALAILASMRENASDSAEIRWIDERIDTLRAAGGNG</sequence>
<dbReference type="EMBL" id="VUNL01000007">
    <property type="protein sequence ID" value="MSV25054.1"/>
    <property type="molecule type" value="Genomic_DNA"/>
</dbReference>
<dbReference type="RefSeq" id="WP_154620824.1">
    <property type="nucleotide sequence ID" value="NZ_VUNL01000007.1"/>
</dbReference>
<dbReference type="AlphaFoldDB" id="A0A6I2UY87"/>
<evidence type="ECO:0000313" key="1">
    <source>
        <dbReference type="EMBL" id="MSV25054.1"/>
    </source>
</evidence>
<protein>
    <submittedName>
        <fullName evidence="1">Uncharacterized protein</fullName>
    </submittedName>
</protein>
<accession>A0A6I2UY87</accession>
<evidence type="ECO:0000313" key="2">
    <source>
        <dbReference type="Proteomes" id="UP000430222"/>
    </source>
</evidence>
<name>A0A6I2UY87_9FIRM</name>
<dbReference type="SUPFAM" id="SSF53335">
    <property type="entry name" value="S-adenosyl-L-methionine-dependent methyltransferases"/>
    <property type="match status" value="1"/>
</dbReference>